<feature type="compositionally biased region" description="Basic and acidic residues" evidence="2">
    <location>
        <begin position="75"/>
        <end position="89"/>
    </location>
</feature>
<proteinExistence type="predicted"/>
<feature type="compositionally biased region" description="Acidic residues" evidence="2">
    <location>
        <begin position="100"/>
        <end position="109"/>
    </location>
</feature>
<dbReference type="Proteomes" id="UP001634007">
    <property type="component" value="Unassembled WGS sequence"/>
</dbReference>
<sequence>MASKDLPSDDPAANTETGGETVAARRKRSRRVSFADVEITSVHIFKRDEDYYDTTPPSDPNPDGPGSAYTGEARPLFRDLGDHSDDSRELTPSGEYGKEDGEEEEDADEVGVGRKSFLRPIGSPSPGSSTFGSATSNDEDNFFGPVSASFIRPGRLSDSAASDENHDVTMDSTVFSMHFRSLARSDSGMEKTPTGIHLTFDEKTPSEKNTSANSGSFMMLTNARKLSPESARLMHNVQSDGKDSNEMSLIGNNPNRYDYGRLSPSLDALLAEGSQDLQALPSFDVDNANASATFEVFNADEGGSSKENVRGSADNIMSSMGTDGTNQITVAAYHELDKANSASEGMCIENVRSDLSNMVDSFILDAPVYQHIHTPNQTLKLGPVFQHVTEATIKENSPWNGSQNLDSTEQDPNRLHTSHLKGSISSLAAKRRQLFLDTVSSPANVPFASPSAKMSGSLLSKERTQHGLSLSSMWKNIPKFGNLDSSPSSTRLKEIKALKLKLSGYLSSSPSSTSQARTSKDVVSKRTETPVAVHDSSPMKTPIINKMINNFSQAEKTLALARNGESPSRTSLHINHNDQPITAKTEMAYPNNFSMSGGGVMQPRSMSESSENTALVSLKAEPPLDEFVVAHRKDNEEPIVSHRLSTSPVQRLNQELLPSGNDQSTHNVSMQQNWYRKSIGIDSDQFGSPLQSVASGGYPIEDVNKIKSHFLEKISPRGRNMSDLRRKDEIAVTHRKDNEEPIVSHRLSTSPVQRLNQELLPSGNDQSTHNVSLQQNWYRNSIGIDSDQIGSPLQSVASGGYPIEDVNKIKSQFLERISPRGRNMSDLRSLKQLKDLQTEVDGVSSIEEVSFGERKVSSLMPDSTYPNKSTDVPLPKKSLSKESVQNDDKEIHNMRHYENMQSTVEESISTSKSDALGILSNDNQQEPCHSARILSAQEMKESHHQKRKGDALEDGDLISKVARTTGSSEIKRSEGYDVNSSTENPKHSFMGRENSGDSIPPRRNGKDVFTKFLDDSRKIPSPLVDKLDMRTISVLDEMLVHLQKVKNYELLSSDIQTKKADQSRGASEKRLYEINSLLYKALHEKERLRLNCVKRERLQKTEQILRSSIQESQALKLIMKKTSLLAVEDGSCEDHQCSTQSENGYKVAHNPTTSMKQEIEILEKKIENLTKSLNRFCKMKGELDCVETIGLINNFMKKRMCCRFVRLDMQLWKASSFESKSGHHDITLDYLGLIYQRLSLTAHPVPSLTVSNKLADTKIEQNYPNMAARTAFAFVFNSETVKNYATSRCLAKETQMTHLLLRNLLDVLEELLLAQLEIKSLTHTSFFFSKDGQLDLLLSFIDFRSDRKVALSFDMTCLNCGLYPSEALPYHVEASMEKISHSLPQSISKEITTAIEHLPVGYSRILRLCRCVSKELRG</sequence>
<protein>
    <recommendedName>
        <fullName evidence="3">Knl1 C-terminal RWD domain-containing protein</fullName>
    </recommendedName>
</protein>
<reference evidence="4 5" key="1">
    <citation type="submission" date="2024-11" db="EMBL/GenBank/DDBJ databases">
        <title>Chromosome-level genome assembly of Eucalyptus globulus Labill. provides insights into its genome evolution.</title>
        <authorList>
            <person name="Li X."/>
        </authorList>
    </citation>
    <scope>NUCLEOTIDE SEQUENCE [LARGE SCALE GENOMIC DNA]</scope>
    <source>
        <strain evidence="4">CL2024</strain>
        <tissue evidence="4">Fresh tender leaves</tissue>
    </source>
</reference>
<feature type="region of interest" description="Disordered" evidence="2">
    <location>
        <begin position="973"/>
        <end position="1004"/>
    </location>
</feature>
<dbReference type="Pfam" id="PF18210">
    <property type="entry name" value="Knl1_RWD_C"/>
    <property type="match status" value="1"/>
</dbReference>
<feature type="compositionally biased region" description="Polar residues" evidence="2">
    <location>
        <begin position="860"/>
        <end position="870"/>
    </location>
</feature>
<dbReference type="PANTHER" id="PTHR35707:SF1">
    <property type="entry name" value="SPC7 KINETOCHORE PROTEIN DOMAIN-CONTAINING PROTEIN"/>
    <property type="match status" value="1"/>
</dbReference>
<feature type="region of interest" description="Disordered" evidence="2">
    <location>
        <begin position="857"/>
        <end position="886"/>
    </location>
</feature>
<feature type="region of interest" description="Disordered" evidence="2">
    <location>
        <begin position="1"/>
        <end position="30"/>
    </location>
</feature>
<accession>A0ABD3LMU5</accession>
<keyword evidence="1" id="KW-0175">Coiled coil</keyword>
<evidence type="ECO:0000313" key="4">
    <source>
        <dbReference type="EMBL" id="KAL3753121.1"/>
    </source>
</evidence>
<keyword evidence="5" id="KW-1185">Reference proteome</keyword>
<feature type="compositionally biased region" description="Low complexity" evidence="2">
    <location>
        <begin position="122"/>
        <end position="136"/>
    </location>
</feature>
<feature type="domain" description="Knl1 C-terminal RWD" evidence="3">
    <location>
        <begin position="1155"/>
        <end position="1307"/>
    </location>
</feature>
<feature type="compositionally biased region" description="Basic and acidic residues" evidence="2">
    <location>
        <begin position="518"/>
        <end position="528"/>
    </location>
</feature>
<evidence type="ECO:0000256" key="1">
    <source>
        <dbReference type="SAM" id="Coils"/>
    </source>
</evidence>
<dbReference type="PANTHER" id="PTHR35707">
    <property type="entry name" value="OS06G0608100 PROTEIN"/>
    <property type="match status" value="1"/>
</dbReference>
<comment type="caution">
    <text evidence="4">The sequence shown here is derived from an EMBL/GenBank/DDBJ whole genome shotgun (WGS) entry which is preliminary data.</text>
</comment>
<evidence type="ECO:0000313" key="5">
    <source>
        <dbReference type="Proteomes" id="UP001634007"/>
    </source>
</evidence>
<feature type="coiled-coil region" evidence="1">
    <location>
        <begin position="1152"/>
        <end position="1179"/>
    </location>
</feature>
<gene>
    <name evidence="4" type="ORF">ACJRO7_000507</name>
</gene>
<evidence type="ECO:0000259" key="3">
    <source>
        <dbReference type="Pfam" id="PF18210"/>
    </source>
</evidence>
<feature type="compositionally biased region" description="Low complexity" evidence="2">
    <location>
        <begin position="505"/>
        <end position="517"/>
    </location>
</feature>
<evidence type="ECO:0000256" key="2">
    <source>
        <dbReference type="SAM" id="MobiDB-lite"/>
    </source>
</evidence>
<organism evidence="4 5">
    <name type="scientific">Eucalyptus globulus</name>
    <name type="common">Tasmanian blue gum</name>
    <dbReference type="NCBI Taxonomy" id="34317"/>
    <lineage>
        <taxon>Eukaryota</taxon>
        <taxon>Viridiplantae</taxon>
        <taxon>Streptophyta</taxon>
        <taxon>Embryophyta</taxon>
        <taxon>Tracheophyta</taxon>
        <taxon>Spermatophyta</taxon>
        <taxon>Magnoliopsida</taxon>
        <taxon>eudicotyledons</taxon>
        <taxon>Gunneridae</taxon>
        <taxon>Pentapetalae</taxon>
        <taxon>rosids</taxon>
        <taxon>malvids</taxon>
        <taxon>Myrtales</taxon>
        <taxon>Myrtaceae</taxon>
        <taxon>Myrtoideae</taxon>
        <taxon>Eucalypteae</taxon>
        <taxon>Eucalyptus</taxon>
    </lineage>
</organism>
<name>A0ABD3LMU5_EUCGL</name>
<dbReference type="EMBL" id="JBJKBG010000001">
    <property type="protein sequence ID" value="KAL3753121.1"/>
    <property type="molecule type" value="Genomic_DNA"/>
</dbReference>
<dbReference type="InterPro" id="IPR040850">
    <property type="entry name" value="Knl1_RWD_C"/>
</dbReference>
<feature type="region of interest" description="Disordered" evidence="2">
    <location>
        <begin position="505"/>
        <end position="538"/>
    </location>
</feature>
<feature type="region of interest" description="Disordered" evidence="2">
    <location>
        <begin position="45"/>
        <end position="139"/>
    </location>
</feature>